<evidence type="ECO:0000259" key="8">
    <source>
        <dbReference type="PROSITE" id="PS50928"/>
    </source>
</evidence>
<keyword evidence="3" id="KW-1003">Cell membrane</keyword>
<evidence type="ECO:0000256" key="5">
    <source>
        <dbReference type="ARBA" id="ARBA00022989"/>
    </source>
</evidence>
<organism evidence="9 10">
    <name type="scientific">Litorilinea aerophila</name>
    <dbReference type="NCBI Taxonomy" id="1204385"/>
    <lineage>
        <taxon>Bacteria</taxon>
        <taxon>Bacillati</taxon>
        <taxon>Chloroflexota</taxon>
        <taxon>Caldilineae</taxon>
        <taxon>Caldilineales</taxon>
        <taxon>Caldilineaceae</taxon>
        <taxon>Litorilinea</taxon>
    </lineage>
</organism>
<dbReference type="EMBL" id="VIGC01000033">
    <property type="protein sequence ID" value="TQE93773.1"/>
    <property type="molecule type" value="Genomic_DNA"/>
</dbReference>
<dbReference type="Proteomes" id="UP000317371">
    <property type="component" value="Unassembled WGS sequence"/>
</dbReference>
<dbReference type="InterPro" id="IPR035906">
    <property type="entry name" value="MetI-like_sf"/>
</dbReference>
<evidence type="ECO:0000313" key="10">
    <source>
        <dbReference type="Proteomes" id="UP000317371"/>
    </source>
</evidence>
<evidence type="ECO:0000256" key="6">
    <source>
        <dbReference type="ARBA" id="ARBA00023136"/>
    </source>
</evidence>
<evidence type="ECO:0000256" key="1">
    <source>
        <dbReference type="ARBA" id="ARBA00004651"/>
    </source>
</evidence>
<evidence type="ECO:0000313" key="9">
    <source>
        <dbReference type="EMBL" id="TQE93773.1"/>
    </source>
</evidence>
<feature type="transmembrane region" description="Helical" evidence="7">
    <location>
        <begin position="21"/>
        <end position="51"/>
    </location>
</feature>
<feature type="transmembrane region" description="Helical" evidence="7">
    <location>
        <begin position="85"/>
        <end position="106"/>
    </location>
</feature>
<dbReference type="Pfam" id="PF00528">
    <property type="entry name" value="BPD_transp_1"/>
    <property type="match status" value="1"/>
</dbReference>
<evidence type="ECO:0000256" key="4">
    <source>
        <dbReference type="ARBA" id="ARBA00022692"/>
    </source>
</evidence>
<dbReference type="OrthoDB" id="9809173at2"/>
<feature type="transmembrane region" description="Helical" evidence="7">
    <location>
        <begin position="214"/>
        <end position="235"/>
    </location>
</feature>
<dbReference type="InterPro" id="IPR000515">
    <property type="entry name" value="MetI-like"/>
</dbReference>
<dbReference type="PANTHER" id="PTHR30193:SF1">
    <property type="entry name" value="ABC TRANSPORTER PERMEASE PROTEIN YESP-RELATED"/>
    <property type="match status" value="1"/>
</dbReference>
<sequence length="313" mass="35566">MTATAAPRRSQFKLSTFRQEALYGYLFISPWVIGFTIFALGPLLALIYLSFTRWDLVGSPSWVGLRNYSRLMSDELFWQAMKVTVVYGLGRVPLGIIVALGAALLLNQKVKFVGLWRVIYYMPVVLPPVAVSLVWMWIYNPRYGVLNGFIRQVLGQEGPRWLDDPMLVLPSLMVMAIWVAAGRNMIIYLSGLQGISQDLYDASSIDGADSWRQFWQITLPLLTPIIFFNLITGMIDTFKLFTQAYVMTQGGPRNASLFITYYLYQKAFQQFQMGYASALALVLFVVIMVLTVVVFRWSRAWVYYESEVVGGGN</sequence>
<dbReference type="InParanoid" id="A0A540VCG4"/>
<feature type="transmembrane region" description="Helical" evidence="7">
    <location>
        <begin position="118"/>
        <end position="138"/>
    </location>
</feature>
<gene>
    <name evidence="9" type="ORF">FKZ61_19890</name>
</gene>
<keyword evidence="2 7" id="KW-0813">Transport</keyword>
<comment type="subcellular location">
    <subcellularLocation>
        <location evidence="1 7">Cell membrane</location>
        <topology evidence="1 7">Multi-pass membrane protein</topology>
    </subcellularLocation>
</comment>
<proteinExistence type="inferred from homology"/>
<dbReference type="Gene3D" id="1.10.3720.10">
    <property type="entry name" value="MetI-like"/>
    <property type="match status" value="1"/>
</dbReference>
<keyword evidence="6 7" id="KW-0472">Membrane</keyword>
<feature type="transmembrane region" description="Helical" evidence="7">
    <location>
        <begin position="273"/>
        <end position="295"/>
    </location>
</feature>
<protein>
    <submittedName>
        <fullName evidence="9">Sugar ABC transporter permease</fullName>
    </submittedName>
</protein>
<name>A0A540VCG4_9CHLR</name>
<dbReference type="PANTHER" id="PTHR30193">
    <property type="entry name" value="ABC TRANSPORTER PERMEASE PROTEIN"/>
    <property type="match status" value="1"/>
</dbReference>
<comment type="similarity">
    <text evidence="7">Belongs to the binding-protein-dependent transport system permease family.</text>
</comment>
<comment type="caution">
    <text evidence="9">The sequence shown here is derived from an EMBL/GenBank/DDBJ whole genome shotgun (WGS) entry which is preliminary data.</text>
</comment>
<dbReference type="GO" id="GO:0055085">
    <property type="term" value="P:transmembrane transport"/>
    <property type="evidence" value="ECO:0007669"/>
    <property type="project" value="InterPro"/>
</dbReference>
<feature type="transmembrane region" description="Helical" evidence="7">
    <location>
        <begin position="167"/>
        <end position="189"/>
    </location>
</feature>
<evidence type="ECO:0000256" key="7">
    <source>
        <dbReference type="RuleBase" id="RU363032"/>
    </source>
</evidence>
<dbReference type="RefSeq" id="WP_141611913.1">
    <property type="nucleotide sequence ID" value="NZ_VIGC02000033.1"/>
</dbReference>
<dbReference type="GO" id="GO:0005886">
    <property type="term" value="C:plasma membrane"/>
    <property type="evidence" value="ECO:0007669"/>
    <property type="project" value="UniProtKB-SubCell"/>
</dbReference>
<dbReference type="InterPro" id="IPR051393">
    <property type="entry name" value="ABC_transporter_permease"/>
</dbReference>
<dbReference type="AlphaFoldDB" id="A0A540VCG4"/>
<evidence type="ECO:0000256" key="3">
    <source>
        <dbReference type="ARBA" id="ARBA00022475"/>
    </source>
</evidence>
<keyword evidence="5 7" id="KW-1133">Transmembrane helix</keyword>
<accession>A0A540VCG4</accession>
<dbReference type="PROSITE" id="PS50928">
    <property type="entry name" value="ABC_TM1"/>
    <property type="match status" value="1"/>
</dbReference>
<reference evidence="9 10" key="1">
    <citation type="submission" date="2019-06" db="EMBL/GenBank/DDBJ databases">
        <title>Genome sequence of Litorilinea aerophila BAA-2444.</title>
        <authorList>
            <person name="Maclea K.S."/>
            <person name="Maurais E.G."/>
            <person name="Iannazzi L.C."/>
        </authorList>
    </citation>
    <scope>NUCLEOTIDE SEQUENCE [LARGE SCALE GENOMIC DNA]</scope>
    <source>
        <strain evidence="9 10">ATCC BAA-2444</strain>
    </source>
</reference>
<dbReference type="CDD" id="cd06261">
    <property type="entry name" value="TM_PBP2"/>
    <property type="match status" value="1"/>
</dbReference>
<keyword evidence="4 7" id="KW-0812">Transmembrane</keyword>
<keyword evidence="10" id="KW-1185">Reference proteome</keyword>
<evidence type="ECO:0000256" key="2">
    <source>
        <dbReference type="ARBA" id="ARBA00022448"/>
    </source>
</evidence>
<feature type="domain" description="ABC transmembrane type-1" evidence="8">
    <location>
        <begin position="81"/>
        <end position="294"/>
    </location>
</feature>
<dbReference type="SUPFAM" id="SSF161098">
    <property type="entry name" value="MetI-like"/>
    <property type="match status" value="1"/>
</dbReference>